<evidence type="ECO:0000313" key="1">
    <source>
        <dbReference type="EMBL" id="KAJ0200396.1"/>
    </source>
</evidence>
<keyword evidence="2" id="KW-1185">Reference proteome</keyword>
<dbReference type="AlphaFoldDB" id="A0A9R1V8Z8"/>
<reference evidence="1 2" key="1">
    <citation type="journal article" date="2017" name="Nat. Commun.">
        <title>Genome assembly with in vitro proximity ligation data and whole-genome triplication in lettuce.</title>
        <authorList>
            <person name="Reyes-Chin-Wo S."/>
            <person name="Wang Z."/>
            <person name="Yang X."/>
            <person name="Kozik A."/>
            <person name="Arikit S."/>
            <person name="Song C."/>
            <person name="Xia L."/>
            <person name="Froenicke L."/>
            <person name="Lavelle D.O."/>
            <person name="Truco M.J."/>
            <person name="Xia R."/>
            <person name="Zhu S."/>
            <person name="Xu C."/>
            <person name="Xu H."/>
            <person name="Xu X."/>
            <person name="Cox K."/>
            <person name="Korf I."/>
            <person name="Meyers B.C."/>
            <person name="Michelmore R.W."/>
        </authorList>
    </citation>
    <scope>NUCLEOTIDE SEQUENCE [LARGE SCALE GENOMIC DNA]</scope>
    <source>
        <strain evidence="2">cv. Salinas</strain>
        <tissue evidence="1">Seedlings</tissue>
    </source>
</reference>
<dbReference type="Proteomes" id="UP000235145">
    <property type="component" value="Unassembled WGS sequence"/>
</dbReference>
<proteinExistence type="predicted"/>
<accession>A0A9R1V8Z8</accession>
<name>A0A9R1V8Z8_LACSA</name>
<comment type="caution">
    <text evidence="1">The sequence shown here is derived from an EMBL/GenBank/DDBJ whole genome shotgun (WGS) entry which is preliminary data.</text>
</comment>
<sequence>MGLVNVVQRTLVETWGSRRNSALATLDGIDVMGSRLADELRLHTLAQEDTDSFGCFFSLTQALEIVPVGWSTSSIRHQIQLPKIKNLVRSGRYPNILKEDAKNITK</sequence>
<evidence type="ECO:0000313" key="2">
    <source>
        <dbReference type="Proteomes" id="UP000235145"/>
    </source>
</evidence>
<organism evidence="1 2">
    <name type="scientific">Lactuca sativa</name>
    <name type="common">Garden lettuce</name>
    <dbReference type="NCBI Taxonomy" id="4236"/>
    <lineage>
        <taxon>Eukaryota</taxon>
        <taxon>Viridiplantae</taxon>
        <taxon>Streptophyta</taxon>
        <taxon>Embryophyta</taxon>
        <taxon>Tracheophyta</taxon>
        <taxon>Spermatophyta</taxon>
        <taxon>Magnoliopsida</taxon>
        <taxon>eudicotyledons</taxon>
        <taxon>Gunneridae</taxon>
        <taxon>Pentapetalae</taxon>
        <taxon>asterids</taxon>
        <taxon>campanulids</taxon>
        <taxon>Asterales</taxon>
        <taxon>Asteraceae</taxon>
        <taxon>Cichorioideae</taxon>
        <taxon>Cichorieae</taxon>
        <taxon>Lactucinae</taxon>
        <taxon>Lactuca</taxon>
    </lineage>
</organism>
<gene>
    <name evidence="1" type="ORF">LSAT_V11C600313220</name>
</gene>
<dbReference type="EMBL" id="NBSK02000006">
    <property type="protein sequence ID" value="KAJ0200396.1"/>
    <property type="molecule type" value="Genomic_DNA"/>
</dbReference>
<protein>
    <submittedName>
        <fullName evidence="1">Uncharacterized protein</fullName>
    </submittedName>
</protein>